<evidence type="ECO:0000259" key="4">
    <source>
        <dbReference type="SMART" id="SM00027"/>
    </source>
</evidence>
<feature type="region of interest" description="Disordered" evidence="3">
    <location>
        <begin position="187"/>
        <end position="333"/>
    </location>
</feature>
<feature type="compositionally biased region" description="Low complexity" evidence="3">
    <location>
        <begin position="301"/>
        <end position="313"/>
    </location>
</feature>
<dbReference type="Pfam" id="PF12763">
    <property type="entry name" value="EH"/>
    <property type="match status" value="1"/>
</dbReference>
<sequence>MAFNWTRKRSMPVVNGPISGNEDRLASDASLKAAQAIFKKHEAPVVRNDSPSYAPVKSQQRRATRSRQQTPNVVQKPKAVIAVPHPRPCKKVLPPGKSASKSTLTAAQAAAATAQKSIITVEPQNKSKATRLSRFWGSPSNESKTPPVTLPHRSSSVSDSLHSHVSTKSSQTDDFADIVAQLQGSKDNLAPYKNGRHGISGSLSPRANTSTDSVISLNTSSDDVNRLPSKSGQSGPPLLSRQTTRNGKGVVGSQLSELENSSSGRPQESPVFLSAKAMSSRTLTAKRPLPQGQTKEESDDNISISSMQSSAFSGLPSAGVEPSSDQEFSEFSVSPRVDSYRHELARSSIDQSSGIADANSDRLSCDTLPKRPPHIRNHSTLPDLIPNHQRDKKKGRLSSIFGRKNKSGEPDNTSSSNGAATENGAVAKNNQPIRLKTTMRTNSNNYEESGPEESSDEYESGSENDDFNGTGKKKKSKRSRVRIRKHIKKASGHTNSQKKGFNEDKPWKSHIDIGFVTQAERKRYEGMWVTNRNCYLELLPWWEEDHVREEYVPDEGLILNLVVLAIWSRSNLPQDKLATIYDMVDTRCDGTLERKSFIVGMWLVDQSLYGRKLPSKIQPRVWESVDRFIINVPNEAQLGLKRKDKQKQMKQEMKTLKKELKRAQL</sequence>
<organism evidence="5 6">
    <name type="scientific">Lachancea nothofagi CBS 11611</name>
    <dbReference type="NCBI Taxonomy" id="1266666"/>
    <lineage>
        <taxon>Eukaryota</taxon>
        <taxon>Fungi</taxon>
        <taxon>Dikarya</taxon>
        <taxon>Ascomycota</taxon>
        <taxon>Saccharomycotina</taxon>
        <taxon>Saccharomycetes</taxon>
        <taxon>Saccharomycetales</taxon>
        <taxon>Saccharomycetaceae</taxon>
        <taxon>Lachancea</taxon>
    </lineage>
</organism>
<feature type="compositionally biased region" description="Polar residues" evidence="3">
    <location>
        <begin position="253"/>
        <end position="266"/>
    </location>
</feature>
<feature type="domain" description="EH" evidence="4">
    <location>
        <begin position="540"/>
        <end position="627"/>
    </location>
</feature>
<feature type="compositionally biased region" description="Basic residues" evidence="3">
    <location>
        <begin position="471"/>
        <end position="491"/>
    </location>
</feature>
<feature type="compositionally biased region" description="Polar residues" evidence="3">
    <location>
        <begin position="428"/>
        <end position="445"/>
    </location>
</feature>
<evidence type="ECO:0000256" key="3">
    <source>
        <dbReference type="SAM" id="MobiDB-lite"/>
    </source>
</evidence>
<gene>
    <name evidence="5" type="ORF">LANO_0F05622G</name>
</gene>
<feature type="region of interest" description="Disordered" evidence="3">
    <location>
        <begin position="351"/>
        <end position="505"/>
    </location>
</feature>
<dbReference type="FunFam" id="1.10.238.10:FF:000326">
    <property type="entry name" value="IRS4p EH domain-containing protein"/>
    <property type="match status" value="1"/>
</dbReference>
<feature type="compositionally biased region" description="Low complexity" evidence="3">
    <location>
        <begin position="154"/>
        <end position="166"/>
    </location>
</feature>
<dbReference type="Proteomes" id="UP000189911">
    <property type="component" value="Chromosome F"/>
</dbReference>
<feature type="compositionally biased region" description="Acidic residues" evidence="3">
    <location>
        <begin position="449"/>
        <end position="466"/>
    </location>
</feature>
<dbReference type="InterPro" id="IPR000261">
    <property type="entry name" value="EH_dom"/>
</dbReference>
<dbReference type="CDD" id="cd00052">
    <property type="entry name" value="EH"/>
    <property type="match status" value="1"/>
</dbReference>
<feature type="compositionally biased region" description="Polar residues" evidence="3">
    <location>
        <begin position="201"/>
        <end position="246"/>
    </location>
</feature>
<protein>
    <submittedName>
        <fullName evidence="5">LANO_0F05622g1_1</fullName>
    </submittedName>
</protein>
<dbReference type="Gene3D" id="1.10.238.10">
    <property type="entry name" value="EF-hand"/>
    <property type="match status" value="1"/>
</dbReference>
<dbReference type="AlphaFoldDB" id="A0A1G4K890"/>
<feature type="compositionally biased region" description="Polar residues" evidence="3">
    <location>
        <begin position="410"/>
        <end position="420"/>
    </location>
</feature>
<feature type="region of interest" description="Disordered" evidence="3">
    <location>
        <begin position="1"/>
        <end position="21"/>
    </location>
</feature>
<keyword evidence="1" id="KW-0443">Lipid metabolism</keyword>
<dbReference type="OrthoDB" id="10045710at2759"/>
<proteinExistence type="inferred from homology"/>
<dbReference type="SUPFAM" id="SSF47473">
    <property type="entry name" value="EF-hand"/>
    <property type="match status" value="1"/>
</dbReference>
<comment type="similarity">
    <text evidence="2">Belongs to the IRS4 family.</text>
</comment>
<dbReference type="InterPro" id="IPR011992">
    <property type="entry name" value="EF-hand-dom_pair"/>
</dbReference>
<feature type="region of interest" description="Disordered" evidence="3">
    <location>
        <begin position="40"/>
        <end position="76"/>
    </location>
</feature>
<feature type="compositionally biased region" description="Basic residues" evidence="3">
    <location>
        <begin position="1"/>
        <end position="10"/>
    </location>
</feature>
<dbReference type="SMART" id="SM00027">
    <property type="entry name" value="EH"/>
    <property type="match status" value="1"/>
</dbReference>
<name>A0A1G4K890_9SACH</name>
<dbReference type="GO" id="GO:0000407">
    <property type="term" value="C:phagophore assembly site"/>
    <property type="evidence" value="ECO:0007669"/>
    <property type="project" value="UniProtKB-ARBA"/>
</dbReference>
<reference evidence="6" key="1">
    <citation type="submission" date="2016-03" db="EMBL/GenBank/DDBJ databases">
        <authorList>
            <person name="Devillers Hugo."/>
        </authorList>
    </citation>
    <scope>NUCLEOTIDE SEQUENCE [LARGE SCALE GENOMIC DNA]</scope>
</reference>
<evidence type="ECO:0000256" key="1">
    <source>
        <dbReference type="ARBA" id="ARBA00023098"/>
    </source>
</evidence>
<accession>A0A1G4K890</accession>
<dbReference type="GO" id="GO:0006629">
    <property type="term" value="P:lipid metabolic process"/>
    <property type="evidence" value="ECO:0007669"/>
    <property type="project" value="UniProtKB-KW"/>
</dbReference>
<dbReference type="GO" id="GO:0031505">
    <property type="term" value="P:fungal-type cell wall organization"/>
    <property type="evidence" value="ECO:0007669"/>
    <property type="project" value="UniProtKB-ARBA"/>
</dbReference>
<evidence type="ECO:0000256" key="2">
    <source>
        <dbReference type="ARBA" id="ARBA00061579"/>
    </source>
</evidence>
<dbReference type="EMBL" id="LT598452">
    <property type="protein sequence ID" value="SCV00183.1"/>
    <property type="molecule type" value="Genomic_DNA"/>
</dbReference>
<evidence type="ECO:0000313" key="5">
    <source>
        <dbReference type="EMBL" id="SCV00183.1"/>
    </source>
</evidence>
<keyword evidence="6" id="KW-1185">Reference proteome</keyword>
<feature type="region of interest" description="Disordered" evidence="3">
    <location>
        <begin position="122"/>
        <end position="172"/>
    </location>
</feature>
<evidence type="ECO:0000313" key="6">
    <source>
        <dbReference type="Proteomes" id="UP000189911"/>
    </source>
</evidence>
<feature type="compositionally biased region" description="Polar residues" evidence="3">
    <location>
        <begin position="323"/>
        <end position="332"/>
    </location>
</feature>